<name>A0A327T7H2_9SPHI</name>
<dbReference type="Proteomes" id="UP000249754">
    <property type="component" value="Unassembled WGS sequence"/>
</dbReference>
<feature type="transmembrane region" description="Helical" evidence="7">
    <location>
        <begin position="156"/>
        <end position="174"/>
    </location>
</feature>
<evidence type="ECO:0000256" key="7">
    <source>
        <dbReference type="SAM" id="Phobius"/>
    </source>
</evidence>
<dbReference type="PANTHER" id="PTHR14969:SF62">
    <property type="entry name" value="DECAPRENYLPHOSPHORYL-5-PHOSPHORIBOSE PHOSPHATASE RV3807C-RELATED"/>
    <property type="match status" value="1"/>
</dbReference>
<evidence type="ECO:0000256" key="2">
    <source>
        <dbReference type="ARBA" id="ARBA00022475"/>
    </source>
</evidence>
<dbReference type="SMART" id="SM00014">
    <property type="entry name" value="acidPPc"/>
    <property type="match status" value="1"/>
</dbReference>
<dbReference type="InterPro" id="IPR036938">
    <property type="entry name" value="PAP2/HPO_sf"/>
</dbReference>
<dbReference type="Gene3D" id="1.20.144.10">
    <property type="entry name" value="Phosphatidic acid phosphatase type 2/haloperoxidase"/>
    <property type="match status" value="1"/>
</dbReference>
<comment type="subcellular location">
    <subcellularLocation>
        <location evidence="1">Cell membrane</location>
        <topology evidence="1">Multi-pass membrane protein</topology>
    </subcellularLocation>
</comment>
<feature type="transmembrane region" description="Helical" evidence="7">
    <location>
        <begin position="79"/>
        <end position="99"/>
    </location>
</feature>
<dbReference type="RefSeq" id="WP_111631779.1">
    <property type="nucleotide sequence ID" value="NZ_QLLR01000001.1"/>
</dbReference>
<dbReference type="EMBL" id="QLLR01000001">
    <property type="protein sequence ID" value="RAJ37021.1"/>
    <property type="molecule type" value="Genomic_DNA"/>
</dbReference>
<evidence type="ECO:0000256" key="1">
    <source>
        <dbReference type="ARBA" id="ARBA00004651"/>
    </source>
</evidence>
<keyword evidence="3 7" id="KW-0812">Transmembrane</keyword>
<dbReference type="AlphaFoldDB" id="A0A327T7H2"/>
<dbReference type="InterPro" id="IPR000326">
    <property type="entry name" value="PAP2/HPO"/>
</dbReference>
<feature type="transmembrane region" description="Helical" evidence="7">
    <location>
        <begin position="130"/>
        <end position="149"/>
    </location>
</feature>
<reference evidence="9 10" key="1">
    <citation type="submission" date="2018-06" db="EMBL/GenBank/DDBJ databases">
        <title>Genomic Encyclopedia of Archaeal and Bacterial Type Strains, Phase II (KMG-II): from individual species to whole genera.</title>
        <authorList>
            <person name="Goeker M."/>
        </authorList>
    </citation>
    <scope>NUCLEOTIDE SEQUENCE [LARGE SCALE GENOMIC DNA]</scope>
    <source>
        <strain evidence="9 10">DSM 14825</strain>
    </source>
</reference>
<evidence type="ECO:0000256" key="4">
    <source>
        <dbReference type="ARBA" id="ARBA00022801"/>
    </source>
</evidence>
<dbReference type="Pfam" id="PF01569">
    <property type="entry name" value="PAP2"/>
    <property type="match status" value="1"/>
</dbReference>
<evidence type="ECO:0000313" key="9">
    <source>
        <dbReference type="EMBL" id="RAJ37021.1"/>
    </source>
</evidence>
<sequence>MLKTIKHFPLFFFFLVLLFITGISFCICTSKLDSFTSLNLYHPAWLDHFFSYYTLMGDGMICMAAIVLLFLFKKKKAALILFVAYLTSGLIVQLLKRIIFQPRPSLYFDQISFHYDHFVDGIEPLRSGSFPSGHTASAFAMATVLVLCLKKKKISLLCLLTAVLVGYSRIYLGQHFLQDVIAGGITGCIFALLSYYLIQQAKPFKSFKALKRTQPAYAQTPEQEYIQTIR</sequence>
<dbReference type="SUPFAM" id="SSF48317">
    <property type="entry name" value="Acid phosphatase/Vanadium-dependent haloperoxidase"/>
    <property type="match status" value="1"/>
</dbReference>
<evidence type="ECO:0000256" key="6">
    <source>
        <dbReference type="ARBA" id="ARBA00023136"/>
    </source>
</evidence>
<gene>
    <name evidence="9" type="ORF">LY11_00096</name>
</gene>
<evidence type="ECO:0000256" key="3">
    <source>
        <dbReference type="ARBA" id="ARBA00022692"/>
    </source>
</evidence>
<keyword evidence="2" id="KW-1003">Cell membrane</keyword>
<feature type="transmembrane region" description="Helical" evidence="7">
    <location>
        <begin position="180"/>
        <end position="198"/>
    </location>
</feature>
<comment type="caution">
    <text evidence="9">The sequence shown here is derived from an EMBL/GenBank/DDBJ whole genome shotgun (WGS) entry which is preliminary data.</text>
</comment>
<evidence type="ECO:0000259" key="8">
    <source>
        <dbReference type="SMART" id="SM00014"/>
    </source>
</evidence>
<dbReference type="GO" id="GO:0016787">
    <property type="term" value="F:hydrolase activity"/>
    <property type="evidence" value="ECO:0007669"/>
    <property type="project" value="UniProtKB-KW"/>
</dbReference>
<feature type="domain" description="Phosphatidic acid phosphatase type 2/haloperoxidase" evidence="8">
    <location>
        <begin position="77"/>
        <end position="195"/>
    </location>
</feature>
<dbReference type="GO" id="GO:0005886">
    <property type="term" value="C:plasma membrane"/>
    <property type="evidence" value="ECO:0007669"/>
    <property type="project" value="UniProtKB-SubCell"/>
</dbReference>
<dbReference type="OrthoDB" id="9773582at2"/>
<evidence type="ECO:0000313" key="10">
    <source>
        <dbReference type="Proteomes" id="UP000249754"/>
    </source>
</evidence>
<proteinExistence type="predicted"/>
<evidence type="ECO:0000256" key="5">
    <source>
        <dbReference type="ARBA" id="ARBA00022989"/>
    </source>
</evidence>
<protein>
    <submittedName>
        <fullName evidence="9">Membrane-associated phospholipid phosphatase</fullName>
    </submittedName>
</protein>
<accession>A0A327T7H2</accession>
<keyword evidence="4" id="KW-0378">Hydrolase</keyword>
<keyword evidence="5 7" id="KW-1133">Transmembrane helix</keyword>
<feature type="transmembrane region" description="Helical" evidence="7">
    <location>
        <begin position="50"/>
        <end position="72"/>
    </location>
</feature>
<organism evidence="9 10">
    <name type="scientific">Pedobacter cryoconitis</name>
    <dbReference type="NCBI Taxonomy" id="188932"/>
    <lineage>
        <taxon>Bacteria</taxon>
        <taxon>Pseudomonadati</taxon>
        <taxon>Bacteroidota</taxon>
        <taxon>Sphingobacteriia</taxon>
        <taxon>Sphingobacteriales</taxon>
        <taxon>Sphingobacteriaceae</taxon>
        <taxon>Pedobacter</taxon>
    </lineage>
</organism>
<dbReference type="PANTHER" id="PTHR14969">
    <property type="entry name" value="SPHINGOSINE-1-PHOSPHATE PHOSPHOHYDROLASE"/>
    <property type="match status" value="1"/>
</dbReference>
<keyword evidence="6 7" id="KW-0472">Membrane</keyword>